<sequence length="59" mass="6360">LNAEIVVNSIVIGMNLWFTPQSSEHCPYMIPGSVDSVVVELMRPGIASILIPSDGIVHL</sequence>
<protein>
    <submittedName>
        <fullName evidence="1">Uncharacterized protein</fullName>
    </submittedName>
</protein>
<dbReference type="Proteomes" id="UP000054653">
    <property type="component" value="Unassembled WGS sequence"/>
</dbReference>
<name>A0A0V0YRY3_TRIBR</name>
<dbReference type="AlphaFoldDB" id="A0A0V0YRY3"/>
<evidence type="ECO:0000313" key="2">
    <source>
        <dbReference type="Proteomes" id="UP000054653"/>
    </source>
</evidence>
<gene>
    <name evidence="1" type="ORF">T03_2723</name>
</gene>
<reference evidence="1 2" key="1">
    <citation type="submission" date="2015-01" db="EMBL/GenBank/DDBJ databases">
        <title>Evolution of Trichinella species and genotypes.</title>
        <authorList>
            <person name="Korhonen P.K."/>
            <person name="Edoardo P."/>
            <person name="Giuseppe L.R."/>
            <person name="Gasser R.B."/>
        </authorList>
    </citation>
    <scope>NUCLEOTIDE SEQUENCE [LARGE SCALE GENOMIC DNA]</scope>
    <source>
        <strain evidence="1">ISS120</strain>
    </source>
</reference>
<accession>A0A0V0YRY3</accession>
<keyword evidence="2" id="KW-1185">Reference proteome</keyword>
<organism evidence="1 2">
    <name type="scientific">Trichinella britovi</name>
    <name type="common">Parasitic roundworm</name>
    <dbReference type="NCBI Taxonomy" id="45882"/>
    <lineage>
        <taxon>Eukaryota</taxon>
        <taxon>Metazoa</taxon>
        <taxon>Ecdysozoa</taxon>
        <taxon>Nematoda</taxon>
        <taxon>Enoplea</taxon>
        <taxon>Dorylaimia</taxon>
        <taxon>Trichinellida</taxon>
        <taxon>Trichinellidae</taxon>
        <taxon>Trichinella</taxon>
    </lineage>
</organism>
<comment type="caution">
    <text evidence="1">The sequence shown here is derived from an EMBL/GenBank/DDBJ whole genome shotgun (WGS) entry which is preliminary data.</text>
</comment>
<dbReference type="EMBL" id="JYDI01006938">
    <property type="protein sequence ID" value="KRY03010.1"/>
    <property type="molecule type" value="Genomic_DNA"/>
</dbReference>
<proteinExistence type="predicted"/>
<feature type="non-terminal residue" evidence="1">
    <location>
        <position position="1"/>
    </location>
</feature>
<evidence type="ECO:0000313" key="1">
    <source>
        <dbReference type="EMBL" id="KRY03010.1"/>
    </source>
</evidence>